<dbReference type="EMBL" id="JAGTJQ010000003">
    <property type="protein sequence ID" value="KAH7035539.1"/>
    <property type="molecule type" value="Genomic_DNA"/>
</dbReference>
<sequence length="98" mass="11153">MWGCEHWYLFDCSLTAKRRLCCGCSDTREKAAAYVKYVDGQGDVLAATQWEYYCPGCQKAGSEMAGRKDRGLRYLSWLRRKKDVATTTTTTMTTDEVS</sequence>
<gene>
    <name evidence="1" type="ORF">B0I36DRAFT_318557</name>
</gene>
<reference evidence="1" key="1">
    <citation type="journal article" date="2021" name="Nat. Commun.">
        <title>Genetic determinants of endophytism in the Arabidopsis root mycobiome.</title>
        <authorList>
            <person name="Mesny F."/>
            <person name="Miyauchi S."/>
            <person name="Thiergart T."/>
            <person name="Pickel B."/>
            <person name="Atanasova L."/>
            <person name="Karlsson M."/>
            <person name="Huettel B."/>
            <person name="Barry K.W."/>
            <person name="Haridas S."/>
            <person name="Chen C."/>
            <person name="Bauer D."/>
            <person name="Andreopoulos W."/>
            <person name="Pangilinan J."/>
            <person name="LaButti K."/>
            <person name="Riley R."/>
            <person name="Lipzen A."/>
            <person name="Clum A."/>
            <person name="Drula E."/>
            <person name="Henrissat B."/>
            <person name="Kohler A."/>
            <person name="Grigoriev I.V."/>
            <person name="Martin F.M."/>
            <person name="Hacquard S."/>
        </authorList>
    </citation>
    <scope>NUCLEOTIDE SEQUENCE</scope>
    <source>
        <strain evidence="1">MPI-CAGE-CH-0230</strain>
    </source>
</reference>
<accession>A0A9P8Y9K0</accession>
<protein>
    <submittedName>
        <fullName evidence="1">Uncharacterized protein</fullName>
    </submittedName>
</protein>
<evidence type="ECO:0000313" key="2">
    <source>
        <dbReference type="Proteomes" id="UP000756346"/>
    </source>
</evidence>
<name>A0A9P8Y9K0_9PEZI</name>
<dbReference type="Proteomes" id="UP000756346">
    <property type="component" value="Unassembled WGS sequence"/>
</dbReference>
<dbReference type="GeneID" id="70182854"/>
<comment type="caution">
    <text evidence="1">The sequence shown here is derived from an EMBL/GenBank/DDBJ whole genome shotgun (WGS) entry which is preliminary data.</text>
</comment>
<keyword evidence="2" id="KW-1185">Reference proteome</keyword>
<evidence type="ECO:0000313" key="1">
    <source>
        <dbReference type="EMBL" id="KAH7035539.1"/>
    </source>
</evidence>
<dbReference type="OrthoDB" id="1711136at2759"/>
<organism evidence="1 2">
    <name type="scientific">Microdochium trichocladiopsis</name>
    <dbReference type="NCBI Taxonomy" id="1682393"/>
    <lineage>
        <taxon>Eukaryota</taxon>
        <taxon>Fungi</taxon>
        <taxon>Dikarya</taxon>
        <taxon>Ascomycota</taxon>
        <taxon>Pezizomycotina</taxon>
        <taxon>Sordariomycetes</taxon>
        <taxon>Xylariomycetidae</taxon>
        <taxon>Xylariales</taxon>
        <taxon>Microdochiaceae</taxon>
        <taxon>Microdochium</taxon>
    </lineage>
</organism>
<dbReference type="RefSeq" id="XP_046015632.1">
    <property type="nucleotide sequence ID" value="XM_046153308.1"/>
</dbReference>
<proteinExistence type="predicted"/>
<dbReference type="AlphaFoldDB" id="A0A9P8Y9K0"/>